<dbReference type="InterPro" id="IPR008598">
    <property type="entry name" value="Di19_Zn-bd"/>
</dbReference>
<organism evidence="2">
    <name type="scientific">Triticum aestivum</name>
    <name type="common">Wheat</name>
    <dbReference type="NCBI Taxonomy" id="4565"/>
    <lineage>
        <taxon>Eukaryota</taxon>
        <taxon>Viridiplantae</taxon>
        <taxon>Streptophyta</taxon>
        <taxon>Embryophyta</taxon>
        <taxon>Tracheophyta</taxon>
        <taxon>Spermatophyta</taxon>
        <taxon>Magnoliopsida</taxon>
        <taxon>Liliopsida</taxon>
        <taxon>Poales</taxon>
        <taxon>Poaceae</taxon>
        <taxon>BOP clade</taxon>
        <taxon>Pooideae</taxon>
        <taxon>Triticodae</taxon>
        <taxon>Triticeae</taxon>
        <taxon>Triticinae</taxon>
        <taxon>Triticum</taxon>
    </lineage>
</organism>
<dbReference type="AlphaFoldDB" id="A0A3B6FST5"/>
<dbReference type="Gramene" id="TraesNOR3B03G01726760.1">
    <property type="protein sequence ID" value="TraesNOR3B03G01726760.1"/>
    <property type="gene ID" value="TraesNOR3B03G01726760"/>
</dbReference>
<dbReference type="Gramene" id="TraesCS3B02G381600.1">
    <property type="protein sequence ID" value="TraesCS3B02G381600.1"/>
    <property type="gene ID" value="TraesCS3B02G381600"/>
</dbReference>
<dbReference type="OMA" id="HEVACLC"/>
<dbReference type="Gramene" id="TraesCS3B03G0956600.1">
    <property type="protein sequence ID" value="TraesCS3B03G0956600.1.CDS"/>
    <property type="gene ID" value="TraesCS3B03G0956600"/>
</dbReference>
<reference evidence="2" key="1">
    <citation type="submission" date="2018-08" db="EMBL/GenBank/DDBJ databases">
        <authorList>
            <person name="Rossello M."/>
        </authorList>
    </citation>
    <scope>NUCLEOTIDE SEQUENCE [LARGE SCALE GENOMIC DNA]</scope>
    <source>
        <strain evidence="2">cv. Chinese Spring</strain>
    </source>
</reference>
<feature type="domain" description="Di19 zinc-binding" evidence="1">
    <location>
        <begin position="15"/>
        <end position="43"/>
    </location>
</feature>
<dbReference type="Gramene" id="TraesJUL3B03G01717470.1">
    <property type="protein sequence ID" value="TraesJUL3B03G01717470.1"/>
    <property type="gene ID" value="TraesJUL3B03G01717470"/>
</dbReference>
<accession>A0A3B6FST5</accession>
<dbReference type="OrthoDB" id="7873042at2759"/>
<dbReference type="Gramene" id="TraesJAG3B03G01711580.1">
    <property type="protein sequence ID" value="TraesJAG3B03G01711580.1"/>
    <property type="gene ID" value="TraesJAG3B03G01711580"/>
</dbReference>
<dbReference type="Gramene" id="TraesMAC3B03G01704370.1">
    <property type="protein sequence ID" value="TraesMAC3B03G01704370.1"/>
    <property type="gene ID" value="TraesMAC3B03G01704370"/>
</dbReference>
<dbReference type="EnsemblPlants" id="TraesCS3B02G381600.1">
    <property type="protein sequence ID" value="TraesCS3B02G381600.1"/>
    <property type="gene ID" value="TraesCS3B02G381600"/>
</dbReference>
<sequence>MEELDMEGEKAARPEFAYPYCYEDHEVACLCAHVEEEHPLEWRYSLHNVLVQQSILDVQKSSRVFG</sequence>
<reference evidence="2" key="2">
    <citation type="submission" date="2018-10" db="UniProtKB">
        <authorList>
            <consortium name="EnsemblPlants"/>
        </authorList>
    </citation>
    <scope>IDENTIFICATION</scope>
</reference>
<dbReference type="Gramene" id="TraesLDM3B03G01702110.1">
    <property type="protein sequence ID" value="TraesLDM3B03G01702110.1"/>
    <property type="gene ID" value="TraesLDM3B03G01702110"/>
</dbReference>
<dbReference type="Gramene" id="TraesSYM3B03G01725190.1">
    <property type="protein sequence ID" value="TraesSYM3B03G01725190.1"/>
    <property type="gene ID" value="TraesSYM3B03G01725190"/>
</dbReference>
<dbReference type="Pfam" id="PF05605">
    <property type="entry name" value="zf-Di19"/>
    <property type="match status" value="1"/>
</dbReference>
<dbReference type="Proteomes" id="UP000019116">
    <property type="component" value="Chromosome 3B"/>
</dbReference>
<dbReference type="Gramene" id="TraesARI3B03G01732090.1">
    <property type="protein sequence ID" value="TraesARI3B03G01732090.1"/>
    <property type="gene ID" value="TraesARI3B03G01732090"/>
</dbReference>
<protein>
    <recommendedName>
        <fullName evidence="1">Di19 zinc-binding domain-containing protein</fullName>
    </recommendedName>
</protein>
<keyword evidence="3" id="KW-1185">Reference proteome</keyword>
<evidence type="ECO:0000313" key="2">
    <source>
        <dbReference type="EnsemblPlants" id="TraesCS3B02G381600.1"/>
    </source>
</evidence>
<evidence type="ECO:0000259" key="1">
    <source>
        <dbReference type="Pfam" id="PF05605"/>
    </source>
</evidence>
<dbReference type="Gramene" id="TraesKAR3B01G0399250.1">
    <property type="protein sequence ID" value="cds.TraesKAR3B01G0399250.1"/>
    <property type="gene ID" value="TraesKAR3B01G0399250"/>
</dbReference>
<evidence type="ECO:0000313" key="3">
    <source>
        <dbReference type="Proteomes" id="UP000019116"/>
    </source>
</evidence>
<proteinExistence type="predicted"/>
<name>A0A3B6FST5_WHEAT</name>
<dbReference type="Gramene" id="TraesLAC3B03G01645170.1">
    <property type="protein sequence ID" value="TraesLAC3B03G01645170.1"/>
    <property type="gene ID" value="TraesLAC3B03G01645170"/>
</dbReference>